<dbReference type="Proteomes" id="UP000005806">
    <property type="component" value="Unassembled WGS sequence"/>
</dbReference>
<feature type="transmembrane region" description="Helical" evidence="1">
    <location>
        <begin position="12"/>
        <end position="32"/>
    </location>
</feature>
<keyword evidence="1" id="KW-0812">Transmembrane</keyword>
<comment type="caution">
    <text evidence="2">The sequence shown here is derived from an EMBL/GenBank/DDBJ whole genome shotgun (WGS) entry which is preliminary data.</text>
</comment>
<proteinExistence type="predicted"/>
<evidence type="ECO:0000256" key="1">
    <source>
        <dbReference type="SAM" id="Phobius"/>
    </source>
</evidence>
<sequence length="38" mass="4219">MYISSELDYTFSLFLALLIVEVVFVAFSSQLAKVSLSS</sequence>
<accession>A0A822LBF4</accession>
<keyword evidence="1" id="KW-0472">Membrane</keyword>
<evidence type="ECO:0000313" key="3">
    <source>
        <dbReference type="Proteomes" id="UP000005806"/>
    </source>
</evidence>
<dbReference type="AlphaFoldDB" id="A0A822LBF4"/>
<evidence type="ECO:0000313" key="2">
    <source>
        <dbReference type="EMBL" id="CCH93850.1"/>
    </source>
</evidence>
<keyword evidence="1" id="KW-1133">Transmembrane helix</keyword>
<organism evidence="2 3">
    <name type="scientific">Microcystis aeruginosa PCC 9432</name>
    <dbReference type="NCBI Taxonomy" id="1160280"/>
    <lineage>
        <taxon>Bacteria</taxon>
        <taxon>Bacillati</taxon>
        <taxon>Cyanobacteriota</taxon>
        <taxon>Cyanophyceae</taxon>
        <taxon>Oscillatoriophycideae</taxon>
        <taxon>Chroococcales</taxon>
        <taxon>Microcystaceae</taxon>
        <taxon>Microcystis</taxon>
    </lineage>
</organism>
<name>A0A822LBF4_MICAE</name>
<reference evidence="2 3" key="1">
    <citation type="submission" date="2012-04" db="EMBL/GenBank/DDBJ databases">
        <authorList>
            <person name="Genoscope - CEA"/>
        </authorList>
    </citation>
    <scope>NUCLEOTIDE SEQUENCE [LARGE SCALE GENOMIC DNA]</scope>
    <source>
        <strain evidence="2 3">9432</strain>
    </source>
</reference>
<protein>
    <submittedName>
        <fullName evidence="2">Uncharacterized protein</fullName>
    </submittedName>
</protein>
<dbReference type="EMBL" id="CAIH01000264">
    <property type="protein sequence ID" value="CCH93850.1"/>
    <property type="molecule type" value="Genomic_DNA"/>
</dbReference>
<gene>
    <name evidence="2" type="ORF">MICCA_3360022</name>
</gene>